<reference evidence="1 2" key="1">
    <citation type="submission" date="2018-07" db="EMBL/GenBank/DDBJ databases">
        <title>Genomic Encyclopedia of Type Strains, Phase IV (KMG-IV): sequencing the most valuable type-strain genomes for metagenomic binning, comparative biology and taxonomic classification.</title>
        <authorList>
            <person name="Goeker M."/>
        </authorList>
    </citation>
    <scope>NUCLEOTIDE SEQUENCE [LARGE SCALE GENOMIC DNA]</scope>
    <source>
        <strain evidence="1 2">DSM 103736</strain>
    </source>
</reference>
<organism evidence="1 2">
    <name type="scientific">Enterobacillus tribolii</name>
    <dbReference type="NCBI Taxonomy" id="1487935"/>
    <lineage>
        <taxon>Bacteria</taxon>
        <taxon>Pseudomonadati</taxon>
        <taxon>Pseudomonadota</taxon>
        <taxon>Gammaproteobacteria</taxon>
        <taxon>Enterobacterales</taxon>
        <taxon>Hafniaceae</taxon>
        <taxon>Enterobacillus</taxon>
    </lineage>
</organism>
<evidence type="ECO:0000313" key="2">
    <source>
        <dbReference type="Proteomes" id="UP000254848"/>
    </source>
</evidence>
<keyword evidence="2" id="KW-1185">Reference proteome</keyword>
<dbReference type="EMBL" id="QRAP01000010">
    <property type="protein sequence ID" value="RDK86764.1"/>
    <property type="molecule type" value="Genomic_DNA"/>
</dbReference>
<accession>A0A370QEH3</accession>
<dbReference type="OrthoDB" id="6631030at2"/>
<dbReference type="AlphaFoldDB" id="A0A370QEH3"/>
<dbReference type="Proteomes" id="UP000254848">
    <property type="component" value="Unassembled WGS sequence"/>
</dbReference>
<sequence length="69" mass="7106">MRELTHSEIESVSGAGVVADFINNIVDAPARGIGSQIGDFAGAVVSQVISGAKGVFEQIFNKIGGLFGR</sequence>
<gene>
    <name evidence="1" type="ORF">C8D90_11038</name>
</gene>
<proteinExistence type="predicted"/>
<dbReference type="RefSeq" id="WP_115459908.1">
    <property type="nucleotide sequence ID" value="NZ_QRAP01000010.1"/>
</dbReference>
<name>A0A370QEH3_9GAMM</name>
<protein>
    <submittedName>
        <fullName evidence="1">Uncharacterized protein</fullName>
    </submittedName>
</protein>
<evidence type="ECO:0000313" key="1">
    <source>
        <dbReference type="EMBL" id="RDK86764.1"/>
    </source>
</evidence>
<comment type="caution">
    <text evidence="1">The sequence shown here is derived from an EMBL/GenBank/DDBJ whole genome shotgun (WGS) entry which is preliminary data.</text>
</comment>